<reference evidence="1 2" key="1">
    <citation type="submission" date="2019-01" db="EMBL/GenBank/DDBJ databases">
        <authorList>
            <person name="Sayadi A."/>
        </authorList>
    </citation>
    <scope>NUCLEOTIDE SEQUENCE [LARGE SCALE GENOMIC DNA]</scope>
</reference>
<dbReference type="AlphaFoldDB" id="A0A653D3F8"/>
<keyword evidence="2" id="KW-1185">Reference proteome</keyword>
<accession>A0A653D3F8</accession>
<organism evidence="1 2">
    <name type="scientific">Callosobruchus maculatus</name>
    <name type="common">Southern cowpea weevil</name>
    <name type="synonym">Pulse bruchid</name>
    <dbReference type="NCBI Taxonomy" id="64391"/>
    <lineage>
        <taxon>Eukaryota</taxon>
        <taxon>Metazoa</taxon>
        <taxon>Ecdysozoa</taxon>
        <taxon>Arthropoda</taxon>
        <taxon>Hexapoda</taxon>
        <taxon>Insecta</taxon>
        <taxon>Pterygota</taxon>
        <taxon>Neoptera</taxon>
        <taxon>Endopterygota</taxon>
        <taxon>Coleoptera</taxon>
        <taxon>Polyphaga</taxon>
        <taxon>Cucujiformia</taxon>
        <taxon>Chrysomeloidea</taxon>
        <taxon>Chrysomelidae</taxon>
        <taxon>Bruchinae</taxon>
        <taxon>Bruchini</taxon>
        <taxon>Callosobruchus</taxon>
    </lineage>
</organism>
<dbReference type="Proteomes" id="UP000410492">
    <property type="component" value="Unassembled WGS sequence"/>
</dbReference>
<protein>
    <submittedName>
        <fullName evidence="1">Uncharacterized protein</fullName>
    </submittedName>
</protein>
<dbReference type="EMBL" id="CAACVG010009905">
    <property type="protein sequence ID" value="VEN54495.1"/>
    <property type="molecule type" value="Genomic_DNA"/>
</dbReference>
<evidence type="ECO:0000313" key="2">
    <source>
        <dbReference type="Proteomes" id="UP000410492"/>
    </source>
</evidence>
<name>A0A653D3F8_CALMS</name>
<gene>
    <name evidence="1" type="ORF">CALMAC_LOCUS13953</name>
</gene>
<sequence length="34" mass="3993">MHLQYENVKKYDSGCNCISRCSRNSTRSSELLRN</sequence>
<feature type="non-terminal residue" evidence="1">
    <location>
        <position position="34"/>
    </location>
</feature>
<evidence type="ECO:0000313" key="1">
    <source>
        <dbReference type="EMBL" id="VEN54495.1"/>
    </source>
</evidence>
<proteinExistence type="predicted"/>
<dbReference type="OrthoDB" id="26184at2759"/>